<proteinExistence type="predicted"/>
<reference evidence="2 3" key="1">
    <citation type="submission" date="2022-11" db="EMBL/GenBank/DDBJ databases">
        <title>Minimal conservation of predation-associated metabolite biosynthetic gene clusters underscores biosynthetic potential of Myxococcota including descriptions for ten novel species: Archangium lansinium sp. nov., Myxococcus landrumus sp. nov., Nannocystis bai.</title>
        <authorList>
            <person name="Ahearne A."/>
            <person name="Stevens C."/>
            <person name="Dowd S."/>
        </authorList>
    </citation>
    <scope>NUCLEOTIDE SEQUENCE [LARGE SCALE GENOMIC DNA]</scope>
    <source>
        <strain evidence="2 3">RJM3</strain>
    </source>
</reference>
<dbReference type="Proteomes" id="UP001221411">
    <property type="component" value="Unassembled WGS sequence"/>
</dbReference>
<keyword evidence="1" id="KW-0472">Membrane</keyword>
<evidence type="ECO:0008006" key="4">
    <source>
        <dbReference type="Google" id="ProtNLM"/>
    </source>
</evidence>
<dbReference type="EMBL" id="JAQNDO010000001">
    <property type="protein sequence ID" value="MDC0741952.1"/>
    <property type="molecule type" value="Genomic_DNA"/>
</dbReference>
<comment type="caution">
    <text evidence="2">The sequence shown here is derived from an EMBL/GenBank/DDBJ whole genome shotgun (WGS) entry which is preliminary data.</text>
</comment>
<gene>
    <name evidence="2" type="ORF">POL67_11390</name>
</gene>
<evidence type="ECO:0000313" key="3">
    <source>
        <dbReference type="Proteomes" id="UP001221411"/>
    </source>
</evidence>
<keyword evidence="1" id="KW-1133">Transmembrane helix</keyword>
<dbReference type="RefSeq" id="WP_271917277.1">
    <property type="nucleotide sequence ID" value="NZ_JAQNDO010000001.1"/>
</dbReference>
<dbReference type="InterPro" id="IPR023888">
    <property type="entry name" value="SdpC-like"/>
</dbReference>
<dbReference type="Pfam" id="PF26137">
    <property type="entry name" value="Toxin_SdpC"/>
    <property type="match status" value="1"/>
</dbReference>
<organism evidence="2 3">
    <name type="scientific">Polyangium mundeleinium</name>
    <dbReference type="NCBI Taxonomy" id="2995306"/>
    <lineage>
        <taxon>Bacteria</taxon>
        <taxon>Pseudomonadati</taxon>
        <taxon>Myxococcota</taxon>
        <taxon>Polyangia</taxon>
        <taxon>Polyangiales</taxon>
        <taxon>Polyangiaceae</taxon>
        <taxon>Polyangium</taxon>
    </lineage>
</organism>
<evidence type="ECO:0000313" key="2">
    <source>
        <dbReference type="EMBL" id="MDC0741952.1"/>
    </source>
</evidence>
<name>A0ABT5EKS0_9BACT</name>
<feature type="transmembrane region" description="Helical" evidence="1">
    <location>
        <begin position="7"/>
        <end position="27"/>
    </location>
</feature>
<evidence type="ECO:0000256" key="1">
    <source>
        <dbReference type="SAM" id="Phobius"/>
    </source>
</evidence>
<sequence>MFTQNQVVRALGWVTCGAIVASLALVACSKGDDVEARDGVSSVDPQELSAEELFSGIFFGVGPAAPLCPEGHSNAADEGDADEFVALLKAKEPAFLPQFRADVTSGDALRVDRAVGDAVDAATRLSSVVSPVAGADGVIVVDVDTLNKNQNSDSTKDTQKGDHKSFLSDRVFDRVLESRLYRSELVRELSRDLAVGGLVGR</sequence>
<keyword evidence="1" id="KW-0812">Transmembrane</keyword>
<protein>
    <recommendedName>
        <fullName evidence="4">Lipoprotein</fullName>
    </recommendedName>
</protein>
<accession>A0ABT5EKS0</accession>
<keyword evidence="3" id="KW-1185">Reference proteome</keyword>